<dbReference type="OrthoDB" id="3035737at2"/>
<dbReference type="KEGG" id="cprv:CYPRO_1416"/>
<evidence type="ECO:0000313" key="1">
    <source>
        <dbReference type="EMBL" id="AXJ00672.1"/>
    </source>
</evidence>
<dbReference type="Proteomes" id="UP000254808">
    <property type="component" value="Chromosome"/>
</dbReference>
<dbReference type="EMBL" id="CP027806">
    <property type="protein sequence ID" value="AXJ00672.1"/>
    <property type="molecule type" value="Genomic_DNA"/>
</dbReference>
<evidence type="ECO:0000313" key="2">
    <source>
        <dbReference type="Proteomes" id="UP000254808"/>
    </source>
</evidence>
<gene>
    <name evidence="1" type="ORF">CYPRO_1416</name>
</gene>
<keyword evidence="2" id="KW-1185">Reference proteome</keyword>
<accession>A0A345UJM0</accession>
<sequence>MNAVSTKKIKTSRLFPKTSFLTGMGSVLNISGRYFEFNYSKSPQEADFNALASDWNMVGQDFRQVLEDEMQKVKQSALENKQP</sequence>
<name>A0A345UJM0_9BACT</name>
<dbReference type="RefSeq" id="WP_114983942.1">
    <property type="nucleotide sequence ID" value="NZ_CP027806.1"/>
</dbReference>
<reference evidence="1 2" key="1">
    <citation type="submission" date="2018-03" db="EMBL/GenBank/DDBJ databases">
        <title>Phenotypic and genomic properties of Cyclonatronum proteinivorum gen. nov., sp. nov., a haloalkaliphilic bacteroidete from soda lakes possessing Na+-translocating rhodopsin.</title>
        <authorList>
            <person name="Toshchakov S.V."/>
            <person name="Korzhenkov A."/>
            <person name="Samarov N.I."/>
            <person name="Kublanov I.V."/>
            <person name="Muntyan M.S."/>
            <person name="Sorokin D.Y."/>
        </authorList>
    </citation>
    <scope>NUCLEOTIDE SEQUENCE [LARGE SCALE GENOMIC DNA]</scope>
    <source>
        <strain evidence="1 2">Omega</strain>
    </source>
</reference>
<dbReference type="AlphaFoldDB" id="A0A345UJM0"/>
<proteinExistence type="predicted"/>
<organism evidence="1 2">
    <name type="scientific">Cyclonatronum proteinivorum</name>
    <dbReference type="NCBI Taxonomy" id="1457365"/>
    <lineage>
        <taxon>Bacteria</taxon>
        <taxon>Pseudomonadati</taxon>
        <taxon>Balneolota</taxon>
        <taxon>Balneolia</taxon>
        <taxon>Balneolales</taxon>
        <taxon>Cyclonatronaceae</taxon>
        <taxon>Cyclonatronum</taxon>
    </lineage>
</organism>
<protein>
    <submittedName>
        <fullName evidence="1">Uncharacterized protein</fullName>
    </submittedName>
</protein>